<organism evidence="2 3">
    <name type="scientific">Candidatus Magnetobacterium bavaricum</name>
    <dbReference type="NCBI Taxonomy" id="29290"/>
    <lineage>
        <taxon>Bacteria</taxon>
        <taxon>Pseudomonadati</taxon>
        <taxon>Nitrospirota</taxon>
        <taxon>Thermodesulfovibrionia</taxon>
        <taxon>Thermodesulfovibrionales</taxon>
        <taxon>Candidatus Magnetobacteriaceae</taxon>
        <taxon>Candidatus Magnetobacterium</taxon>
    </lineage>
</organism>
<dbReference type="Pfam" id="PF13304">
    <property type="entry name" value="AAA_21"/>
    <property type="match status" value="1"/>
</dbReference>
<dbReference type="AlphaFoldDB" id="A0A0F3GQ11"/>
<dbReference type="PANTHER" id="PTHR40396">
    <property type="entry name" value="ATPASE-LIKE PROTEIN"/>
    <property type="match status" value="1"/>
</dbReference>
<name>A0A0F3GQ11_9BACT</name>
<evidence type="ECO:0000313" key="2">
    <source>
        <dbReference type="EMBL" id="KJU83897.1"/>
    </source>
</evidence>
<dbReference type="Gene3D" id="3.40.50.300">
    <property type="entry name" value="P-loop containing nucleotide triphosphate hydrolases"/>
    <property type="match status" value="1"/>
</dbReference>
<dbReference type="SUPFAM" id="SSF52540">
    <property type="entry name" value="P-loop containing nucleoside triphosphate hydrolases"/>
    <property type="match status" value="1"/>
</dbReference>
<gene>
    <name evidence="2" type="ORF">MBAV_003908</name>
</gene>
<comment type="caution">
    <text evidence="2">The sequence shown here is derived from an EMBL/GenBank/DDBJ whole genome shotgun (WGS) entry which is preliminary data.</text>
</comment>
<accession>A0A0F3GQ11</accession>
<dbReference type="GO" id="GO:0005524">
    <property type="term" value="F:ATP binding"/>
    <property type="evidence" value="ECO:0007669"/>
    <property type="project" value="InterPro"/>
</dbReference>
<dbReference type="Proteomes" id="UP000033423">
    <property type="component" value="Unassembled WGS sequence"/>
</dbReference>
<dbReference type="PANTHER" id="PTHR40396:SF1">
    <property type="entry name" value="ATPASE AAA-TYPE CORE DOMAIN-CONTAINING PROTEIN"/>
    <property type="match status" value="1"/>
</dbReference>
<reference evidence="2 3" key="1">
    <citation type="submission" date="2015-02" db="EMBL/GenBank/DDBJ databases">
        <title>Single-cell genomics of uncultivated deep-branching MTB reveals a conserved set of magnetosome genes.</title>
        <authorList>
            <person name="Kolinko S."/>
            <person name="Richter M."/>
            <person name="Glockner F.O."/>
            <person name="Brachmann A."/>
            <person name="Schuler D."/>
        </authorList>
    </citation>
    <scope>NUCLEOTIDE SEQUENCE [LARGE SCALE GENOMIC DNA]</scope>
    <source>
        <strain evidence="2">TM-1</strain>
    </source>
</reference>
<evidence type="ECO:0000313" key="3">
    <source>
        <dbReference type="Proteomes" id="UP000033423"/>
    </source>
</evidence>
<dbReference type="InterPro" id="IPR027417">
    <property type="entry name" value="P-loop_NTPase"/>
</dbReference>
<proteinExistence type="predicted"/>
<sequence length="187" mass="21167">MSLICISASSSIFKKVMDSASKENQDNNLNPIVYELTTFTSHRMYNEENEEIGLIEVPLVAESEGTKKILSLAGPLAYTLLNGGILVIDEMDARLHPNLTSYLIELFNSNKKNSQLIITTHDTNLLSNKLYRRDQVWFTEKDRDGSTDLYSLVEFKLKGNEPYERDYILGKYGAIPFICSDISSLVE</sequence>
<evidence type="ECO:0000259" key="1">
    <source>
        <dbReference type="Pfam" id="PF13304"/>
    </source>
</evidence>
<dbReference type="EMBL" id="LACI01001691">
    <property type="protein sequence ID" value="KJU83897.1"/>
    <property type="molecule type" value="Genomic_DNA"/>
</dbReference>
<dbReference type="GO" id="GO:0016887">
    <property type="term" value="F:ATP hydrolysis activity"/>
    <property type="evidence" value="ECO:0007669"/>
    <property type="project" value="InterPro"/>
</dbReference>
<feature type="domain" description="ATPase AAA-type core" evidence="1">
    <location>
        <begin position="48"/>
        <end position="127"/>
    </location>
</feature>
<dbReference type="InterPro" id="IPR003959">
    <property type="entry name" value="ATPase_AAA_core"/>
</dbReference>
<keyword evidence="3" id="KW-1185">Reference proteome</keyword>
<protein>
    <submittedName>
        <fullName evidence="2">Abortive phage infection protein</fullName>
    </submittedName>
</protein>